<dbReference type="InterPro" id="IPR032675">
    <property type="entry name" value="LRR_dom_sf"/>
</dbReference>
<keyword evidence="11" id="KW-1185">Reference proteome</keyword>
<dbReference type="GO" id="GO:0043531">
    <property type="term" value="F:ADP binding"/>
    <property type="evidence" value="ECO:0007669"/>
    <property type="project" value="InterPro"/>
</dbReference>
<dbReference type="Gene3D" id="1.20.5.4130">
    <property type="match status" value="1"/>
</dbReference>
<dbReference type="InterPro" id="IPR027417">
    <property type="entry name" value="P-loop_NTPase"/>
</dbReference>
<dbReference type="SUPFAM" id="SSF52047">
    <property type="entry name" value="RNI-like"/>
    <property type="match status" value="1"/>
</dbReference>
<dbReference type="Pfam" id="PF00931">
    <property type="entry name" value="NB-ARC"/>
    <property type="match status" value="1"/>
</dbReference>
<feature type="domain" description="R13L1/DRL21-like LRR repeat region" evidence="9">
    <location>
        <begin position="559"/>
        <end position="686"/>
    </location>
</feature>
<gene>
    <name evidence="10" type="ORF">LUZ61_000213</name>
</gene>
<keyword evidence="6" id="KW-0067">ATP-binding</keyword>
<name>A0AAD6EPM2_9POAL</name>
<evidence type="ECO:0000313" key="10">
    <source>
        <dbReference type="EMBL" id="KAJ3696508.1"/>
    </source>
</evidence>
<dbReference type="InterPro" id="IPR002182">
    <property type="entry name" value="NB-ARC"/>
</dbReference>
<evidence type="ECO:0000256" key="3">
    <source>
        <dbReference type="ARBA" id="ARBA00022737"/>
    </source>
</evidence>
<dbReference type="InterPro" id="IPR041118">
    <property type="entry name" value="Rx_N"/>
</dbReference>
<keyword evidence="4" id="KW-0547">Nucleotide-binding</keyword>
<dbReference type="Pfam" id="PF18052">
    <property type="entry name" value="Rx_N"/>
    <property type="match status" value="1"/>
</dbReference>
<evidence type="ECO:0000313" key="11">
    <source>
        <dbReference type="Proteomes" id="UP001210211"/>
    </source>
</evidence>
<dbReference type="PRINTS" id="PR00364">
    <property type="entry name" value="DISEASERSIST"/>
</dbReference>
<evidence type="ECO:0008006" key="12">
    <source>
        <dbReference type="Google" id="ProtNLM"/>
    </source>
</evidence>
<dbReference type="Pfam" id="PF25019">
    <property type="entry name" value="LRR_R13L1-DRL21"/>
    <property type="match status" value="1"/>
</dbReference>
<accession>A0AAD6EPM2</accession>
<dbReference type="InterPro" id="IPR042197">
    <property type="entry name" value="Apaf_helical"/>
</dbReference>
<dbReference type="EMBL" id="JAMRDG010000001">
    <property type="protein sequence ID" value="KAJ3696508.1"/>
    <property type="molecule type" value="Genomic_DNA"/>
</dbReference>
<dbReference type="GO" id="GO:0005524">
    <property type="term" value="F:ATP binding"/>
    <property type="evidence" value="ECO:0007669"/>
    <property type="project" value="UniProtKB-KW"/>
</dbReference>
<dbReference type="PANTHER" id="PTHR36766">
    <property type="entry name" value="PLANT BROAD-SPECTRUM MILDEW RESISTANCE PROTEIN RPW8"/>
    <property type="match status" value="1"/>
</dbReference>
<proteinExistence type="inferred from homology"/>
<dbReference type="FunFam" id="3.40.50.300:FF:001091">
    <property type="entry name" value="Probable disease resistance protein At1g61300"/>
    <property type="match status" value="1"/>
</dbReference>
<evidence type="ECO:0000256" key="2">
    <source>
        <dbReference type="ARBA" id="ARBA00022614"/>
    </source>
</evidence>
<dbReference type="AlphaFoldDB" id="A0AAD6EPM2"/>
<protein>
    <recommendedName>
        <fullName evidence="12">Disease resistance protein RGA3</fullName>
    </recommendedName>
</protein>
<dbReference type="SUPFAM" id="SSF52540">
    <property type="entry name" value="P-loop containing nucleoside triphosphate hydrolases"/>
    <property type="match status" value="1"/>
</dbReference>
<dbReference type="Gene3D" id="3.40.50.300">
    <property type="entry name" value="P-loop containing nucleotide triphosphate hydrolases"/>
    <property type="match status" value="1"/>
</dbReference>
<dbReference type="GO" id="GO:0051707">
    <property type="term" value="P:response to other organism"/>
    <property type="evidence" value="ECO:0007669"/>
    <property type="project" value="UniProtKB-ARBA"/>
</dbReference>
<dbReference type="Gene3D" id="1.10.8.430">
    <property type="entry name" value="Helical domain of apoptotic protease-activating factors"/>
    <property type="match status" value="1"/>
</dbReference>
<evidence type="ECO:0000256" key="4">
    <source>
        <dbReference type="ARBA" id="ARBA00022741"/>
    </source>
</evidence>
<feature type="domain" description="NB-ARC" evidence="7">
    <location>
        <begin position="171"/>
        <end position="345"/>
    </location>
</feature>
<organism evidence="10 11">
    <name type="scientific">Rhynchospora tenuis</name>
    <dbReference type="NCBI Taxonomy" id="198213"/>
    <lineage>
        <taxon>Eukaryota</taxon>
        <taxon>Viridiplantae</taxon>
        <taxon>Streptophyta</taxon>
        <taxon>Embryophyta</taxon>
        <taxon>Tracheophyta</taxon>
        <taxon>Spermatophyta</taxon>
        <taxon>Magnoliopsida</taxon>
        <taxon>Liliopsida</taxon>
        <taxon>Poales</taxon>
        <taxon>Cyperaceae</taxon>
        <taxon>Cyperoideae</taxon>
        <taxon>Rhynchosporeae</taxon>
        <taxon>Rhynchospora</taxon>
    </lineage>
</organism>
<keyword evidence="3" id="KW-0677">Repeat</keyword>
<dbReference type="GO" id="GO:0006952">
    <property type="term" value="P:defense response"/>
    <property type="evidence" value="ECO:0007669"/>
    <property type="project" value="UniProtKB-KW"/>
</dbReference>
<dbReference type="InterPro" id="IPR056789">
    <property type="entry name" value="LRR_R13L1-DRL21"/>
</dbReference>
<evidence type="ECO:0000256" key="5">
    <source>
        <dbReference type="ARBA" id="ARBA00022821"/>
    </source>
</evidence>
<dbReference type="PANTHER" id="PTHR36766:SF40">
    <property type="entry name" value="DISEASE RESISTANCE PROTEIN RGA3"/>
    <property type="match status" value="1"/>
</dbReference>
<reference evidence="10 11" key="1">
    <citation type="journal article" date="2022" name="Cell">
        <title>Repeat-based holocentromeres influence genome architecture and karyotype evolution.</title>
        <authorList>
            <person name="Hofstatter P.G."/>
            <person name="Thangavel G."/>
            <person name="Lux T."/>
            <person name="Neumann P."/>
            <person name="Vondrak T."/>
            <person name="Novak P."/>
            <person name="Zhang M."/>
            <person name="Costa L."/>
            <person name="Castellani M."/>
            <person name="Scott A."/>
            <person name="Toegelov H."/>
            <person name="Fuchs J."/>
            <person name="Mata-Sucre Y."/>
            <person name="Dias Y."/>
            <person name="Vanzela A.L.L."/>
            <person name="Huettel B."/>
            <person name="Almeida C.C.S."/>
            <person name="Simkova H."/>
            <person name="Souza G."/>
            <person name="Pedrosa-Harand A."/>
            <person name="Macas J."/>
            <person name="Mayer K.F.X."/>
            <person name="Houben A."/>
            <person name="Marques A."/>
        </authorList>
    </citation>
    <scope>NUCLEOTIDE SEQUENCE [LARGE SCALE GENOMIC DNA]</scope>
    <source>
        <strain evidence="10">RhyTen1mFocal</strain>
    </source>
</reference>
<dbReference type="Proteomes" id="UP001210211">
    <property type="component" value="Unassembled WGS sequence"/>
</dbReference>
<evidence type="ECO:0000259" key="8">
    <source>
        <dbReference type="Pfam" id="PF18052"/>
    </source>
</evidence>
<dbReference type="SUPFAM" id="SSF52058">
    <property type="entry name" value="L domain-like"/>
    <property type="match status" value="1"/>
</dbReference>
<feature type="domain" description="Disease resistance N-terminal" evidence="8">
    <location>
        <begin position="11"/>
        <end position="97"/>
    </location>
</feature>
<keyword evidence="5" id="KW-0611">Plant defense</keyword>
<comment type="similarity">
    <text evidence="1">Belongs to the disease resistance NB-LRR family.</text>
</comment>
<comment type="caution">
    <text evidence="10">The sequence shown here is derived from an EMBL/GenBank/DDBJ whole genome shotgun (WGS) entry which is preliminary data.</text>
</comment>
<evidence type="ECO:0000259" key="9">
    <source>
        <dbReference type="Pfam" id="PF25019"/>
    </source>
</evidence>
<evidence type="ECO:0000256" key="6">
    <source>
        <dbReference type="ARBA" id="ARBA00022840"/>
    </source>
</evidence>
<dbReference type="Gene3D" id="3.80.10.10">
    <property type="entry name" value="Ribonuclease Inhibitor"/>
    <property type="match status" value="3"/>
</dbReference>
<evidence type="ECO:0000259" key="7">
    <source>
        <dbReference type="Pfam" id="PF00931"/>
    </source>
</evidence>
<keyword evidence="2" id="KW-0433">Leucine-rich repeat</keyword>
<sequence>MALSMVLSPLISVVFRKAADSLITKICQIHGLDNYRRKLHRQLLAIQEMIADAEERRVESRAVQEWMKDLGTAANEALDVLDDFQYEALRQNAISQQSCASAKVIKDFFTHENHLVFHYKMRNKLTKVLGKIDEIVTEMNKFNFIRRDPTPMIDRETHSFVVESEIIGRDTDKEKVVSELIDPKQARDNVSVLAIVGIGGLGKTTLAQMVYNDERVKKHFQLLMWVCVSTEFRVNNIGKSILEVATNESDISISNKEVLQCRLRETLGRKKYLLVLDDVWNEEKEKWDELRTLLFFGAGSGSIIMVTTRSKEVAKIMGTLPNHDLEPLKDEDSWMLFKKRAFDVTVEEPLEELYAIGRTIVCKCVGLPLVVKAMGGLMRTKREVHDWRAISENNILNGILPNDIHHILMLNEKSPKINYILKQFPIIRTYLVHQCDKNQIKEKHSCLLKSSSLRALRFGWKQPPRELRYMKHIKYLDLSWGMFKTLPETISTLYNLQTLILSHSKIRKLPTEMRHMINLRHLFLDSCINLKRMPIGLGQLTNLHTLTRYVADYGKGGSIRELNNLNLLSGHMSMSGLESIRDEEDAKAANIAMKTKLCSLKLEWGVTDSKEATKNDQVLLEVLVPHGKLKFLAINGYSGSDFPKWMKEALIIRNLKRLRLQGCINCAELPPLWQLSLLENLYLEKMERLIHIVGGTCMHANGRESVITFPNLQILEVKSLLNLESWHEEDSELIIFPKLNELKIHDCPKLISTPMHAPLLSILEITDSSKIKLHQISKLPMLSFLYITVNESPCQPDAFRPPKTLEEMVIEGFGNVIPLEEEENQNCQTKSLHELTIMDSNCFFSDGPTKELALGFWKHFEALESLVIWFCDLLFFWPEQEFKSLKCLKSLNIRGCYNFTGSLEELSSPISRSSKEDSLPHLESLQLSSPTTVREDSLPHLELLFICHCPKLVEVPVHSKSIKYLIIDSCPELSWEDPTNLIDLTELRTLEIRNGNNWIAWPNNMEHLPFLERLCISNCQGLESFPEALQQRLPSLQCLEIDGCPTLERRCRRGGEYWRLVSPIPEKKFPTEAGKNTKWKSFSRRLLCIRGR</sequence>
<evidence type="ECO:0000256" key="1">
    <source>
        <dbReference type="ARBA" id="ARBA00008894"/>
    </source>
</evidence>